<protein>
    <submittedName>
        <fullName evidence="1">Uncharacterized protein</fullName>
    </submittedName>
</protein>
<proteinExistence type="predicted"/>
<dbReference type="EMBL" id="GU474939">
    <property type="protein sequence ID" value="ADI20300.1"/>
    <property type="molecule type" value="Genomic_DNA"/>
</dbReference>
<name>E0Y0V9_9SPHI</name>
<reference evidence="1" key="1">
    <citation type="journal article" date="2011" name="Environ. Microbiol.">
        <title>Time-series analyses of Monterey Bay coastal microbial picoplankton using a 'genome proxy' microarray.</title>
        <authorList>
            <person name="Rich V.I."/>
            <person name="Pham V.D."/>
            <person name="Eppley J."/>
            <person name="Shi Y."/>
            <person name="DeLong E.F."/>
        </authorList>
    </citation>
    <scope>NUCLEOTIDE SEQUENCE</scope>
</reference>
<organism evidence="1">
    <name type="scientific">uncultured Sphingobacterium sp. EB080_L08E11</name>
    <dbReference type="NCBI Taxonomy" id="710992"/>
    <lineage>
        <taxon>Bacteria</taxon>
        <taxon>Pseudomonadati</taxon>
        <taxon>Bacteroidota</taxon>
        <taxon>Sphingobacteriia</taxon>
        <taxon>Sphingobacteriales</taxon>
        <taxon>Sphingobacteriaceae</taxon>
        <taxon>Sphingobacterium</taxon>
        <taxon>environmental samples</taxon>
    </lineage>
</organism>
<accession>E0Y0V9</accession>
<dbReference type="AlphaFoldDB" id="E0Y0V9"/>
<evidence type="ECO:0000313" key="1">
    <source>
        <dbReference type="EMBL" id="ADI20300.1"/>
    </source>
</evidence>
<sequence length="50" mass="5852">MKKYQLPTITSLGFIRPRILHPVNTGATLRFYWPIDRMLHQYPVLANGEP</sequence>